<evidence type="ECO:0000313" key="12">
    <source>
        <dbReference type="Proteomes" id="UP001597326"/>
    </source>
</evidence>
<dbReference type="InterPro" id="IPR050487">
    <property type="entry name" value="FtsQ_DivIB"/>
</dbReference>
<comment type="caution">
    <text evidence="11">The sequence shown here is derived from an EMBL/GenBank/DDBJ whole genome shotgun (WGS) entry which is preliminary data.</text>
</comment>
<evidence type="ECO:0000256" key="1">
    <source>
        <dbReference type="ARBA" id="ARBA00004370"/>
    </source>
</evidence>
<protein>
    <submittedName>
        <fullName evidence="11">Cell division protein FtsQ/DivIB</fullName>
    </submittedName>
</protein>
<evidence type="ECO:0000256" key="4">
    <source>
        <dbReference type="ARBA" id="ARBA00022692"/>
    </source>
</evidence>
<sequence>MTAGEPAEQRRPRPATPTDVSAAIAERRRRERRRRRLLVGAVAGLLALSLLLVWLVRFSSVLAVRTVEVTGTRLVDAKQVEQAAEVPLGTPIARLETGPVAQRVVDRLTPVGSVRVRTRLPGTVVLEVSERTPVYERRTATGYQWVDAAGVIFHTEAKHAKGRTIVTTPGVQNRTLADIATVVAALPPALAQRVDHVTAASGDDIVLVLDKGQQVRWGSAAASADKAKVAMVLLGQKATVFDVSSPGSPSTR</sequence>
<evidence type="ECO:0000256" key="9">
    <source>
        <dbReference type="SAM" id="Phobius"/>
    </source>
</evidence>
<keyword evidence="7" id="KW-0131">Cell cycle</keyword>
<feature type="domain" description="POTRA" evidence="10">
    <location>
        <begin position="62"/>
        <end position="131"/>
    </location>
</feature>
<dbReference type="GO" id="GO:0051301">
    <property type="term" value="P:cell division"/>
    <property type="evidence" value="ECO:0007669"/>
    <property type="project" value="UniProtKB-KW"/>
</dbReference>
<dbReference type="Gene3D" id="3.10.20.310">
    <property type="entry name" value="membrane protein fhac"/>
    <property type="match status" value="1"/>
</dbReference>
<keyword evidence="2" id="KW-1003">Cell membrane</keyword>
<feature type="transmembrane region" description="Helical" evidence="9">
    <location>
        <begin position="37"/>
        <end position="56"/>
    </location>
</feature>
<keyword evidence="4 9" id="KW-0812">Transmembrane</keyword>
<dbReference type="InterPro" id="IPR013685">
    <property type="entry name" value="POTRA_FtsQ_type"/>
</dbReference>
<keyword evidence="6 9" id="KW-0472">Membrane</keyword>
<evidence type="ECO:0000313" key="11">
    <source>
        <dbReference type="EMBL" id="MFD1888661.1"/>
    </source>
</evidence>
<evidence type="ECO:0000256" key="3">
    <source>
        <dbReference type="ARBA" id="ARBA00022618"/>
    </source>
</evidence>
<dbReference type="RefSeq" id="WP_343871725.1">
    <property type="nucleotide sequence ID" value="NZ_BAAAIX010000001.1"/>
</dbReference>
<feature type="region of interest" description="Disordered" evidence="8">
    <location>
        <begin position="1"/>
        <end position="21"/>
    </location>
</feature>
<evidence type="ECO:0000259" key="10">
    <source>
        <dbReference type="PROSITE" id="PS51779"/>
    </source>
</evidence>
<comment type="subcellular location">
    <subcellularLocation>
        <location evidence="1">Membrane</location>
    </subcellularLocation>
</comment>
<dbReference type="Proteomes" id="UP001597326">
    <property type="component" value="Unassembled WGS sequence"/>
</dbReference>
<name>A0ABW4RR19_9ACTN</name>
<evidence type="ECO:0000256" key="8">
    <source>
        <dbReference type="SAM" id="MobiDB-lite"/>
    </source>
</evidence>
<reference evidence="12" key="1">
    <citation type="journal article" date="2019" name="Int. J. Syst. Evol. Microbiol.">
        <title>The Global Catalogue of Microorganisms (GCM) 10K type strain sequencing project: providing services to taxonomists for standard genome sequencing and annotation.</title>
        <authorList>
            <consortium name="The Broad Institute Genomics Platform"/>
            <consortium name="The Broad Institute Genome Sequencing Center for Infectious Disease"/>
            <person name="Wu L."/>
            <person name="Ma J."/>
        </authorList>
    </citation>
    <scope>NUCLEOTIDE SEQUENCE [LARGE SCALE GENOMIC DNA]</scope>
    <source>
        <strain evidence="12">CAIM 431</strain>
    </source>
</reference>
<dbReference type="PANTHER" id="PTHR37820">
    <property type="entry name" value="CELL DIVISION PROTEIN DIVIB"/>
    <property type="match status" value="1"/>
</dbReference>
<organism evidence="11 12">
    <name type="scientific">Luteococcus peritonei</name>
    <dbReference type="NCBI Taxonomy" id="88874"/>
    <lineage>
        <taxon>Bacteria</taxon>
        <taxon>Bacillati</taxon>
        <taxon>Actinomycetota</taxon>
        <taxon>Actinomycetes</taxon>
        <taxon>Propionibacteriales</taxon>
        <taxon>Propionibacteriaceae</taxon>
        <taxon>Luteococcus</taxon>
    </lineage>
</organism>
<dbReference type="Pfam" id="PF08478">
    <property type="entry name" value="POTRA_1"/>
    <property type="match status" value="1"/>
</dbReference>
<accession>A0ABW4RR19</accession>
<keyword evidence="3 11" id="KW-0132">Cell division</keyword>
<dbReference type="Pfam" id="PF03799">
    <property type="entry name" value="FtsQ_DivIB_C"/>
    <property type="match status" value="1"/>
</dbReference>
<dbReference type="InterPro" id="IPR005548">
    <property type="entry name" value="Cell_div_FtsQ/DivIB_C"/>
</dbReference>
<proteinExistence type="predicted"/>
<keyword evidence="5 9" id="KW-1133">Transmembrane helix</keyword>
<dbReference type="EMBL" id="JBHUFZ010000001">
    <property type="protein sequence ID" value="MFD1888661.1"/>
    <property type="molecule type" value="Genomic_DNA"/>
</dbReference>
<dbReference type="InterPro" id="IPR034746">
    <property type="entry name" value="POTRA"/>
</dbReference>
<dbReference type="PANTHER" id="PTHR37820:SF1">
    <property type="entry name" value="CELL DIVISION PROTEIN FTSQ"/>
    <property type="match status" value="1"/>
</dbReference>
<evidence type="ECO:0000256" key="5">
    <source>
        <dbReference type="ARBA" id="ARBA00022989"/>
    </source>
</evidence>
<evidence type="ECO:0000256" key="6">
    <source>
        <dbReference type="ARBA" id="ARBA00023136"/>
    </source>
</evidence>
<evidence type="ECO:0000256" key="2">
    <source>
        <dbReference type="ARBA" id="ARBA00022475"/>
    </source>
</evidence>
<keyword evidence="12" id="KW-1185">Reference proteome</keyword>
<evidence type="ECO:0000256" key="7">
    <source>
        <dbReference type="ARBA" id="ARBA00023306"/>
    </source>
</evidence>
<gene>
    <name evidence="11" type="ORF">ACFSCS_00460</name>
</gene>
<dbReference type="PROSITE" id="PS51779">
    <property type="entry name" value="POTRA"/>
    <property type="match status" value="1"/>
</dbReference>